<organism evidence="1 2">
    <name type="scientific">Rhodoblastus acidophilus</name>
    <name type="common">Rhodopseudomonas acidophila</name>
    <dbReference type="NCBI Taxonomy" id="1074"/>
    <lineage>
        <taxon>Bacteria</taxon>
        <taxon>Pseudomonadati</taxon>
        <taxon>Pseudomonadota</taxon>
        <taxon>Alphaproteobacteria</taxon>
        <taxon>Hyphomicrobiales</taxon>
        <taxon>Rhodoblastaceae</taxon>
        <taxon>Rhodoblastus</taxon>
    </lineage>
</organism>
<evidence type="ECO:0000313" key="1">
    <source>
        <dbReference type="EMBL" id="SNB60674.1"/>
    </source>
</evidence>
<proteinExistence type="predicted"/>
<keyword evidence="2" id="KW-1185">Reference proteome</keyword>
<name>A0A212QMU3_RHOAC</name>
<reference evidence="2" key="1">
    <citation type="submission" date="2017-06" db="EMBL/GenBank/DDBJ databases">
        <authorList>
            <person name="Varghese N."/>
            <person name="Submissions S."/>
        </authorList>
    </citation>
    <scope>NUCLEOTIDE SEQUENCE [LARGE SCALE GENOMIC DNA]</scope>
    <source>
        <strain evidence="2">DSM 137</strain>
    </source>
</reference>
<accession>A0A212QMU3</accession>
<dbReference type="RefSeq" id="WP_088519300.1">
    <property type="nucleotide sequence ID" value="NZ_FYDG01000001.1"/>
</dbReference>
<dbReference type="Proteomes" id="UP000198418">
    <property type="component" value="Unassembled WGS sequence"/>
</dbReference>
<protein>
    <submittedName>
        <fullName evidence="1">Uncharacterized protein</fullName>
    </submittedName>
</protein>
<sequence length="68" mass="7733">MQGIVFCLRANVPHGLQQTPRRGGGEQLERAVARRVGAHRKLPFLNVIFDEVQKFESRLVDACFISRL</sequence>
<dbReference type="EMBL" id="FYDG01000001">
    <property type="protein sequence ID" value="SNB60674.1"/>
    <property type="molecule type" value="Genomic_DNA"/>
</dbReference>
<dbReference type="AlphaFoldDB" id="A0A212QMU3"/>
<evidence type="ECO:0000313" key="2">
    <source>
        <dbReference type="Proteomes" id="UP000198418"/>
    </source>
</evidence>
<gene>
    <name evidence="1" type="ORF">SAMN06265338_101882</name>
</gene>